<reference evidence="2 3" key="1">
    <citation type="submission" date="2021-05" db="EMBL/GenBank/DDBJ databases">
        <title>Genome Assembly of Synthetic Allotetraploid Brassica napus Reveals Homoeologous Exchanges between Subgenomes.</title>
        <authorList>
            <person name="Davis J.T."/>
        </authorList>
    </citation>
    <scope>NUCLEOTIDE SEQUENCE [LARGE SCALE GENOMIC DNA]</scope>
    <source>
        <strain evidence="3">cv. Da-Ae</strain>
        <tissue evidence="2">Seedling</tissue>
    </source>
</reference>
<organism evidence="2 3">
    <name type="scientific">Brassica napus</name>
    <name type="common">Rape</name>
    <dbReference type="NCBI Taxonomy" id="3708"/>
    <lineage>
        <taxon>Eukaryota</taxon>
        <taxon>Viridiplantae</taxon>
        <taxon>Streptophyta</taxon>
        <taxon>Embryophyta</taxon>
        <taxon>Tracheophyta</taxon>
        <taxon>Spermatophyta</taxon>
        <taxon>Magnoliopsida</taxon>
        <taxon>eudicotyledons</taxon>
        <taxon>Gunneridae</taxon>
        <taxon>Pentapetalae</taxon>
        <taxon>rosids</taxon>
        <taxon>malvids</taxon>
        <taxon>Brassicales</taxon>
        <taxon>Brassicaceae</taxon>
        <taxon>Brassiceae</taxon>
        <taxon>Brassica</taxon>
    </lineage>
</organism>
<dbReference type="Proteomes" id="UP000824890">
    <property type="component" value="Unassembled WGS sequence"/>
</dbReference>
<gene>
    <name evidence="2" type="ORF">HID58_013017</name>
</gene>
<name>A0ABQ8E2Q1_BRANA</name>
<protein>
    <recommendedName>
        <fullName evidence="1">Oberon coiled-coil region domain-containing protein</fullName>
    </recommendedName>
</protein>
<evidence type="ECO:0000313" key="3">
    <source>
        <dbReference type="Proteomes" id="UP000824890"/>
    </source>
</evidence>
<accession>A0ABQ8E2Q1</accession>
<dbReference type="PANTHER" id="PTHR21736:SF37">
    <property type="entry name" value="PROTEIN OBERON 2"/>
    <property type="match status" value="1"/>
</dbReference>
<feature type="domain" description="Oberon coiled-coil region" evidence="1">
    <location>
        <begin position="206"/>
        <end position="307"/>
    </location>
</feature>
<dbReference type="Pfam" id="PF16312">
    <property type="entry name" value="Oberon_cc"/>
    <property type="match status" value="1"/>
</dbReference>
<dbReference type="InterPro" id="IPR032535">
    <property type="entry name" value="Oberon_CC"/>
</dbReference>
<evidence type="ECO:0000259" key="1">
    <source>
        <dbReference type="Pfam" id="PF16312"/>
    </source>
</evidence>
<keyword evidence="3" id="KW-1185">Reference proteome</keyword>
<evidence type="ECO:0000313" key="2">
    <source>
        <dbReference type="EMBL" id="KAH0935900.1"/>
    </source>
</evidence>
<sequence length="329" mass="37025">MDLKTRPCMSPAYGPWHSWISGAQQYAPNCDRESGLRFSTLLEGFSMEIGTNLLCNCEEFLEKICGGLAETTAGKLIVMFSKVSKLIDLDAAMSFENGEGCLQAATVQSSIFARTYRLMAHTGKHSNLGNGWLWMKCFSTASVTILGGEEGTVYVVISFERIGCEYYSSNLFHYHVSEEIELDAANSCILRRIQGCSGTYTWLSRLHNRELEDKAKEVPELKTERHKKKLNIDKLEGIARLKLAEAAILKLTKHNGSLRGCKETIKTEKFGEECASNLEQRLAKAEAEKQYMFEKIKLTENSSSHHKVVVVEDTRHMCDVLKDPRSTSW</sequence>
<dbReference type="InterPro" id="IPR004082">
    <property type="entry name" value="OBERON"/>
</dbReference>
<comment type="caution">
    <text evidence="2">The sequence shown here is derived from an EMBL/GenBank/DDBJ whole genome shotgun (WGS) entry which is preliminary data.</text>
</comment>
<dbReference type="EMBL" id="JAGKQM010000003">
    <property type="protein sequence ID" value="KAH0935900.1"/>
    <property type="molecule type" value="Genomic_DNA"/>
</dbReference>
<dbReference type="PANTHER" id="PTHR21736">
    <property type="entry name" value="VERNALIZATION-INSENSITIVE PROTEIN 3"/>
    <property type="match status" value="1"/>
</dbReference>
<proteinExistence type="predicted"/>